<feature type="domain" description="FAD-binding FR-type" evidence="3">
    <location>
        <begin position="1"/>
        <end position="104"/>
    </location>
</feature>
<keyword evidence="5" id="KW-1185">Reference proteome</keyword>
<dbReference type="Gene3D" id="3.40.50.80">
    <property type="entry name" value="Nucleotide-binding domain of ferredoxin-NADP reductase (FNR) module"/>
    <property type="match status" value="1"/>
</dbReference>
<evidence type="ECO:0000313" key="4">
    <source>
        <dbReference type="EMBL" id="WHS67236.1"/>
    </source>
</evidence>
<organism evidence="4 5">
    <name type="scientific">Comamonas resistens</name>
    <dbReference type="NCBI Taxonomy" id="3046670"/>
    <lineage>
        <taxon>Bacteria</taxon>
        <taxon>Pseudomonadati</taxon>
        <taxon>Pseudomonadota</taxon>
        <taxon>Betaproteobacteria</taxon>
        <taxon>Burkholderiales</taxon>
        <taxon>Comamonadaceae</taxon>
        <taxon>Comamonas</taxon>
    </lineage>
</organism>
<dbReference type="Gene3D" id="2.40.30.10">
    <property type="entry name" value="Translation factors"/>
    <property type="match status" value="1"/>
</dbReference>
<dbReference type="Proteomes" id="UP001240697">
    <property type="component" value="Chromosome"/>
</dbReference>
<dbReference type="InterPro" id="IPR001433">
    <property type="entry name" value="OxRdtase_FAD/NAD-bd"/>
</dbReference>
<reference evidence="4 5" key="1">
    <citation type="submission" date="2023-05" db="EMBL/GenBank/DDBJ databases">
        <authorList>
            <person name="Yin Y."/>
            <person name="Lu Z."/>
        </authorList>
    </citation>
    <scope>NUCLEOTIDE SEQUENCE [LARGE SCALE GENOMIC DNA]</scope>
    <source>
        <strain evidence="4 5">ZM22</strain>
    </source>
</reference>
<comment type="cofactor">
    <cofactor evidence="1">
        <name>FAD</name>
        <dbReference type="ChEBI" id="CHEBI:57692"/>
    </cofactor>
</comment>
<sequence>MGIEHSKILAREEVAQGTMAFHLAKPAGFDFRPGQAFEIQLPGATPGESKYERSHAFSIVSAPHESELVFATRMRDSVYKRALRALPVGAELDIDGPFGSLTLHKNTARAGVLIAGGIGVTPFISMLRNAAMQQSQQDLLLLYSNRRPEDAAFLSELQALEKKNPKFRLKATMTDMAHSSVDWSGDRQMIDREWLQQAIEGLANPIFYVAGPPSMVAAMQQLLLSASIDEDDVRSEEFFGY</sequence>
<name>A0ABY8T0T4_9BURK</name>
<dbReference type="PRINTS" id="PR00410">
    <property type="entry name" value="PHEHYDRXLASE"/>
</dbReference>
<dbReference type="PROSITE" id="PS51384">
    <property type="entry name" value="FAD_FR"/>
    <property type="match status" value="1"/>
</dbReference>
<dbReference type="InterPro" id="IPR017927">
    <property type="entry name" value="FAD-bd_FR_type"/>
</dbReference>
<dbReference type="SUPFAM" id="SSF63380">
    <property type="entry name" value="Riboflavin synthase domain-like"/>
    <property type="match status" value="1"/>
</dbReference>
<dbReference type="PANTHER" id="PTHR47354">
    <property type="entry name" value="NADH OXIDOREDUCTASE HCR"/>
    <property type="match status" value="1"/>
</dbReference>
<dbReference type="SUPFAM" id="SSF52343">
    <property type="entry name" value="Ferredoxin reductase-like, C-terminal NADP-linked domain"/>
    <property type="match status" value="1"/>
</dbReference>
<evidence type="ECO:0000313" key="5">
    <source>
        <dbReference type="Proteomes" id="UP001240697"/>
    </source>
</evidence>
<dbReference type="Pfam" id="PF00175">
    <property type="entry name" value="NAD_binding_1"/>
    <property type="match status" value="1"/>
</dbReference>
<dbReference type="EMBL" id="CP125947">
    <property type="protein sequence ID" value="WHS67236.1"/>
    <property type="molecule type" value="Genomic_DNA"/>
</dbReference>
<keyword evidence="2" id="KW-0411">Iron-sulfur</keyword>
<keyword evidence="2" id="KW-0001">2Fe-2S</keyword>
<dbReference type="CDD" id="cd00322">
    <property type="entry name" value="FNR_like"/>
    <property type="match status" value="1"/>
</dbReference>
<dbReference type="InterPro" id="IPR039261">
    <property type="entry name" value="FNR_nucleotide-bd"/>
</dbReference>
<dbReference type="RefSeq" id="WP_283488282.1">
    <property type="nucleotide sequence ID" value="NZ_CP125947.1"/>
</dbReference>
<dbReference type="InterPro" id="IPR017938">
    <property type="entry name" value="Riboflavin_synthase-like_b-brl"/>
</dbReference>
<protein>
    <submittedName>
        <fullName evidence="4">FAD-dependent oxidoreductase</fullName>
    </submittedName>
</protein>
<dbReference type="InterPro" id="IPR050415">
    <property type="entry name" value="MRET"/>
</dbReference>
<dbReference type="PANTHER" id="PTHR47354:SF5">
    <property type="entry name" value="PROTEIN RFBI"/>
    <property type="match status" value="1"/>
</dbReference>
<evidence type="ECO:0000259" key="3">
    <source>
        <dbReference type="PROSITE" id="PS51384"/>
    </source>
</evidence>
<keyword evidence="2" id="KW-0408">Iron</keyword>
<accession>A0ABY8T0T4</accession>
<proteinExistence type="predicted"/>
<gene>
    <name evidence="4" type="ORF">QMY55_09020</name>
</gene>
<keyword evidence="2" id="KW-0479">Metal-binding</keyword>
<evidence type="ECO:0000256" key="2">
    <source>
        <dbReference type="ARBA" id="ARBA00022714"/>
    </source>
</evidence>
<evidence type="ECO:0000256" key="1">
    <source>
        <dbReference type="ARBA" id="ARBA00001974"/>
    </source>
</evidence>